<dbReference type="RefSeq" id="WP_055153004.1">
    <property type="nucleotide sequence ID" value="NZ_CYZU01000017.1"/>
</dbReference>
<dbReference type="NCBIfam" id="TIGR02453">
    <property type="entry name" value="TIGR02453 family protein"/>
    <property type="match status" value="1"/>
</dbReference>
<reference evidence="1 2" key="1">
    <citation type="submission" date="2015-09" db="EMBL/GenBank/DDBJ databases">
        <authorList>
            <consortium name="Pathogen Informatics"/>
        </authorList>
    </citation>
    <scope>NUCLEOTIDE SEQUENCE [LARGE SCALE GENOMIC DNA]</scope>
    <source>
        <strain evidence="1 2">2789STDY5834876</strain>
    </source>
</reference>
<evidence type="ECO:0008006" key="3">
    <source>
        <dbReference type="Google" id="ProtNLM"/>
    </source>
</evidence>
<dbReference type="PIRSF" id="PIRSF028451">
    <property type="entry name" value="UCP028451"/>
    <property type="match status" value="1"/>
</dbReference>
<dbReference type="STRING" id="39482.ERS852491_02139"/>
<evidence type="ECO:0000313" key="1">
    <source>
        <dbReference type="EMBL" id="CUO41448.1"/>
    </source>
</evidence>
<evidence type="ECO:0000313" key="2">
    <source>
        <dbReference type="Proteomes" id="UP000095544"/>
    </source>
</evidence>
<dbReference type="OrthoDB" id="9794241at2"/>
<dbReference type="PANTHER" id="PTHR36452:SF1">
    <property type="entry name" value="DUF2461 DOMAIN-CONTAINING PROTEIN"/>
    <property type="match status" value="1"/>
</dbReference>
<dbReference type="EMBL" id="CYZU01000017">
    <property type="protein sequence ID" value="CUO41448.1"/>
    <property type="molecule type" value="Genomic_DNA"/>
</dbReference>
<protein>
    <recommendedName>
        <fullName evidence="3">TIGR02453 family protein</fullName>
    </recommendedName>
</protein>
<dbReference type="InterPro" id="IPR012808">
    <property type="entry name" value="CHP02453"/>
</dbReference>
<accession>A0A174EXR2</accession>
<name>A0A174EXR2_9FIRM</name>
<dbReference type="AlphaFoldDB" id="A0A174EXR2"/>
<dbReference type="Proteomes" id="UP000095544">
    <property type="component" value="Unassembled WGS sequence"/>
</dbReference>
<dbReference type="PANTHER" id="PTHR36452">
    <property type="entry name" value="CHROMOSOME 12, WHOLE GENOME SHOTGUN SEQUENCE"/>
    <property type="match status" value="1"/>
</dbReference>
<sequence>MSKIITYLSELEQNNNREWFHSHKAEYQEAFGEFEEIIAGLMAELGKDDARILNYQPKELTFKLMRDTRFSNDKSPYNPAFRCHISPAGKLPVPVGYFLCIRPGDRSFLGGGLFADMFRDATAMVRDYINVHGAELQEIVESPQFKDSKAGFVIKGSALKNVPKGYNAEHPMAQYLKNKSWYIEDGFNDQRLENKDAFIQFAAERFRLMAPFNEYLNQALKEFKMPQR</sequence>
<dbReference type="InterPro" id="IPR015996">
    <property type="entry name" value="UCP028451"/>
</dbReference>
<gene>
    <name evidence="1" type="ORF">ERS852491_02139</name>
</gene>
<organism evidence="1 2">
    <name type="scientific">Faecalicatena contorta</name>
    <dbReference type="NCBI Taxonomy" id="39482"/>
    <lineage>
        <taxon>Bacteria</taxon>
        <taxon>Bacillati</taxon>
        <taxon>Bacillota</taxon>
        <taxon>Clostridia</taxon>
        <taxon>Lachnospirales</taxon>
        <taxon>Lachnospiraceae</taxon>
        <taxon>Faecalicatena</taxon>
    </lineage>
</organism>
<dbReference type="Pfam" id="PF09365">
    <property type="entry name" value="DUF2461"/>
    <property type="match status" value="1"/>
</dbReference>
<proteinExistence type="predicted"/>